<gene>
    <name evidence="4" type="ORF">B842_11850</name>
</gene>
<accession>A0A0B5D5B8</accession>
<feature type="binding site" evidence="2">
    <location>
        <begin position="226"/>
        <end position="233"/>
    </location>
    <ligand>
        <name>ATP</name>
        <dbReference type="ChEBI" id="CHEBI:30616"/>
    </ligand>
</feature>
<sequence length="332" mass="36462">MSDWIEKHWPGADGPGLSRRARMGGPYRAFLPDPLITRRINIPAALSRKASHVEQQILSLSNRGSLHTTGTGLEGISRFLLRSEAISSSRIEGIAPQPDKVAIAELRLEPGAPSASVAQLVANNVAILQQLSEKVRRTETIGLAEIIEAQELLLRNPRISGIRETQNWIGGSDYSPIEAEFVPPPPEVVPGLMDDLIEYLNGATHGALIQAALVHAQFETIHPFADGNGRVGRALIHVVLQRRGLVDYPVLPVSMVLGTWSDRYIHGLTRFRAPDSGSAGLSEWLDVFISAAEEAATQATRISREIDELRAEWRERVDAHRKSQGMDLTPVW</sequence>
<proteinExistence type="predicted"/>
<evidence type="ECO:0000313" key="5">
    <source>
        <dbReference type="Proteomes" id="UP000031524"/>
    </source>
</evidence>
<dbReference type="InterPro" id="IPR003812">
    <property type="entry name" value="Fido"/>
</dbReference>
<dbReference type="PANTHER" id="PTHR13504:SF38">
    <property type="entry name" value="FIDO DOMAIN-CONTAINING PROTEIN"/>
    <property type="match status" value="1"/>
</dbReference>
<dbReference type="InterPro" id="IPR036597">
    <property type="entry name" value="Fido-like_dom_sf"/>
</dbReference>
<dbReference type="AlphaFoldDB" id="A0A0B5D5B8"/>
<dbReference type="EMBL" id="CP005286">
    <property type="protein sequence ID" value="AJE34215.1"/>
    <property type="molecule type" value="Genomic_DNA"/>
</dbReference>
<dbReference type="HOGENOM" id="CLU_047250_1_0_11"/>
<dbReference type="Proteomes" id="UP000031524">
    <property type="component" value="Chromosome"/>
</dbReference>
<dbReference type="STRING" id="1223515.B842_11850"/>
<evidence type="ECO:0000259" key="3">
    <source>
        <dbReference type="PROSITE" id="PS51459"/>
    </source>
</evidence>
<protein>
    <submittedName>
        <fullName evidence="4">FIC domain-containing protein</fullName>
    </submittedName>
</protein>
<keyword evidence="2" id="KW-0067">ATP-binding</keyword>
<dbReference type="OrthoDB" id="9813719at2"/>
<evidence type="ECO:0000313" key="4">
    <source>
        <dbReference type="EMBL" id="AJE34215.1"/>
    </source>
</evidence>
<dbReference type="PANTHER" id="PTHR13504">
    <property type="entry name" value="FIDO DOMAIN-CONTAINING PROTEIN DDB_G0283145"/>
    <property type="match status" value="1"/>
</dbReference>
<dbReference type="Gene3D" id="1.10.3290.10">
    <property type="entry name" value="Fido-like domain"/>
    <property type="match status" value="1"/>
</dbReference>
<feature type="domain" description="Fido" evidence="3">
    <location>
        <begin position="141"/>
        <end position="287"/>
    </location>
</feature>
<dbReference type="InterPro" id="IPR040198">
    <property type="entry name" value="Fido_containing"/>
</dbReference>
<dbReference type="RefSeq" id="WP_052437931.1">
    <property type="nucleotide sequence ID" value="NZ_BCSU01000028.1"/>
</dbReference>
<evidence type="ECO:0000256" key="1">
    <source>
        <dbReference type="PIRSR" id="PIRSR640198-1"/>
    </source>
</evidence>
<dbReference type="SUPFAM" id="SSF140931">
    <property type="entry name" value="Fic-like"/>
    <property type="match status" value="1"/>
</dbReference>
<dbReference type="KEGG" id="chm:B842_11850"/>
<dbReference type="PROSITE" id="PS51459">
    <property type="entry name" value="FIDO"/>
    <property type="match status" value="1"/>
</dbReference>
<organism evidence="4 5">
    <name type="scientific">Corynebacterium humireducens NBRC 106098 = DSM 45392</name>
    <dbReference type="NCBI Taxonomy" id="1223515"/>
    <lineage>
        <taxon>Bacteria</taxon>
        <taxon>Bacillati</taxon>
        <taxon>Actinomycetota</taxon>
        <taxon>Actinomycetes</taxon>
        <taxon>Mycobacteriales</taxon>
        <taxon>Corynebacteriaceae</taxon>
        <taxon>Corynebacterium</taxon>
    </lineage>
</organism>
<dbReference type="GO" id="GO:0005524">
    <property type="term" value="F:ATP binding"/>
    <property type="evidence" value="ECO:0007669"/>
    <property type="project" value="UniProtKB-KW"/>
</dbReference>
<reference evidence="4 5" key="1">
    <citation type="submission" date="2013-04" db="EMBL/GenBank/DDBJ databases">
        <title>Complete genome sequence of Corynebacterium humireducens DSM 45392(T), isolated from a wastewater-fed microbial fuel cell.</title>
        <authorList>
            <person name="Ruckert C."/>
            <person name="Albersmeier A."/>
            <person name="Kalinowski J."/>
        </authorList>
    </citation>
    <scope>NUCLEOTIDE SEQUENCE [LARGE SCALE GENOMIC DNA]</scope>
    <source>
        <strain evidence="5">MFC-5</strain>
    </source>
</reference>
<name>A0A0B5D5B8_9CORY</name>
<evidence type="ECO:0000256" key="2">
    <source>
        <dbReference type="PIRSR" id="PIRSR640198-2"/>
    </source>
</evidence>
<feature type="active site" evidence="1">
    <location>
        <position position="222"/>
    </location>
</feature>
<keyword evidence="5" id="KW-1185">Reference proteome</keyword>
<dbReference type="Pfam" id="PF02661">
    <property type="entry name" value="Fic"/>
    <property type="match status" value="1"/>
</dbReference>
<keyword evidence="2" id="KW-0547">Nucleotide-binding</keyword>